<dbReference type="KEGG" id="bor:COCMIDRAFT_25194"/>
<keyword evidence="2" id="KW-1185">Reference proteome</keyword>
<dbReference type="AlphaFoldDB" id="W6Z522"/>
<proteinExistence type="predicted"/>
<accession>W6Z522</accession>
<gene>
    <name evidence="1" type="ORF">COCMIDRAFT_25194</name>
</gene>
<sequence>MLVALSPIPRASKRGYSAQPKPAVVVRVATRSSSSSSLLNWLRGYHDRGCLDHRMLHAALLCSARLGKTIQATAYQIDGQRDGKEAFGLVQGVEVGSHTHAQARCGMPVEIPRRRIGESSVLRAAAVVGKRSRLGCYPNPV</sequence>
<reference evidence="1 2" key="1">
    <citation type="journal article" date="2013" name="PLoS Genet.">
        <title>Comparative genome structure, secondary metabolite, and effector coding capacity across Cochliobolus pathogens.</title>
        <authorList>
            <person name="Condon B.J."/>
            <person name="Leng Y."/>
            <person name="Wu D."/>
            <person name="Bushley K.E."/>
            <person name="Ohm R.A."/>
            <person name="Otillar R."/>
            <person name="Martin J."/>
            <person name="Schackwitz W."/>
            <person name="Grimwood J."/>
            <person name="MohdZainudin N."/>
            <person name="Xue C."/>
            <person name="Wang R."/>
            <person name="Manning V.A."/>
            <person name="Dhillon B."/>
            <person name="Tu Z.J."/>
            <person name="Steffenson B.J."/>
            <person name="Salamov A."/>
            <person name="Sun H."/>
            <person name="Lowry S."/>
            <person name="LaButti K."/>
            <person name="Han J."/>
            <person name="Copeland A."/>
            <person name="Lindquist E."/>
            <person name="Barry K."/>
            <person name="Schmutz J."/>
            <person name="Baker S.E."/>
            <person name="Ciuffetti L.M."/>
            <person name="Grigoriev I.V."/>
            <person name="Zhong S."/>
            <person name="Turgeon B.G."/>
        </authorList>
    </citation>
    <scope>NUCLEOTIDE SEQUENCE [LARGE SCALE GENOMIC DNA]</scope>
    <source>
        <strain evidence="1 2">ATCC 44560</strain>
    </source>
</reference>
<dbReference type="GeneID" id="19120721"/>
<dbReference type="RefSeq" id="XP_007686624.1">
    <property type="nucleotide sequence ID" value="XM_007688434.1"/>
</dbReference>
<evidence type="ECO:0000313" key="1">
    <source>
        <dbReference type="EMBL" id="EUC46852.1"/>
    </source>
</evidence>
<dbReference type="HOGENOM" id="CLU_1824969_0_0_1"/>
<protein>
    <submittedName>
        <fullName evidence="1">Uncharacterized protein</fullName>
    </submittedName>
</protein>
<dbReference type="Proteomes" id="UP000054032">
    <property type="component" value="Unassembled WGS sequence"/>
</dbReference>
<name>W6Z522_COCMI</name>
<evidence type="ECO:0000313" key="2">
    <source>
        <dbReference type="Proteomes" id="UP000054032"/>
    </source>
</evidence>
<organism evidence="1 2">
    <name type="scientific">Bipolaris oryzae ATCC 44560</name>
    <dbReference type="NCBI Taxonomy" id="930090"/>
    <lineage>
        <taxon>Eukaryota</taxon>
        <taxon>Fungi</taxon>
        <taxon>Dikarya</taxon>
        <taxon>Ascomycota</taxon>
        <taxon>Pezizomycotina</taxon>
        <taxon>Dothideomycetes</taxon>
        <taxon>Pleosporomycetidae</taxon>
        <taxon>Pleosporales</taxon>
        <taxon>Pleosporineae</taxon>
        <taxon>Pleosporaceae</taxon>
        <taxon>Bipolaris</taxon>
    </lineage>
</organism>
<dbReference type="EMBL" id="KI963960">
    <property type="protein sequence ID" value="EUC46852.1"/>
    <property type="molecule type" value="Genomic_DNA"/>
</dbReference>